<keyword evidence="3" id="KW-0808">Transferase</keyword>
<keyword evidence="11" id="KW-1185">Reference proteome</keyword>
<keyword evidence="2" id="KW-0723">Serine/threonine-protein kinase</keyword>
<dbReference type="Gene3D" id="1.10.510.10">
    <property type="entry name" value="Transferase(Phosphotransferase) domain 1"/>
    <property type="match status" value="1"/>
</dbReference>
<evidence type="ECO:0000256" key="2">
    <source>
        <dbReference type="ARBA" id="ARBA00022527"/>
    </source>
</evidence>
<evidence type="ECO:0000256" key="7">
    <source>
        <dbReference type="ARBA" id="ARBA00047899"/>
    </source>
</evidence>
<reference evidence="10" key="4">
    <citation type="submission" date="2019-03" db="UniProtKB">
        <authorList>
            <consortium name="EnsemblPlants"/>
        </authorList>
    </citation>
    <scope>IDENTIFICATION</scope>
</reference>
<dbReference type="PROSITE" id="PS50011">
    <property type="entry name" value="PROTEIN_KINASE_DOM"/>
    <property type="match status" value="1"/>
</dbReference>
<dbReference type="Gramene" id="AET6Gv20550300.20">
    <property type="protein sequence ID" value="AET6Gv20550300.20"/>
    <property type="gene ID" value="AET6Gv20550300"/>
</dbReference>
<evidence type="ECO:0000256" key="6">
    <source>
        <dbReference type="ARBA" id="ARBA00022840"/>
    </source>
</evidence>
<dbReference type="EC" id="2.7.11.1" evidence="1"/>
<accession>A0A453NYN4</accession>
<dbReference type="InterPro" id="IPR011009">
    <property type="entry name" value="Kinase-like_dom_sf"/>
</dbReference>
<reference evidence="10" key="3">
    <citation type="journal article" date="2017" name="Nature">
        <title>Genome sequence of the progenitor of the wheat D genome Aegilops tauschii.</title>
        <authorList>
            <person name="Luo M.C."/>
            <person name="Gu Y.Q."/>
            <person name="Puiu D."/>
            <person name="Wang H."/>
            <person name="Twardziok S.O."/>
            <person name="Deal K.R."/>
            <person name="Huo N."/>
            <person name="Zhu T."/>
            <person name="Wang L."/>
            <person name="Wang Y."/>
            <person name="McGuire P.E."/>
            <person name="Liu S."/>
            <person name="Long H."/>
            <person name="Ramasamy R.K."/>
            <person name="Rodriguez J.C."/>
            <person name="Van S.L."/>
            <person name="Yuan L."/>
            <person name="Wang Z."/>
            <person name="Xia Z."/>
            <person name="Xiao L."/>
            <person name="Anderson O.D."/>
            <person name="Ouyang S."/>
            <person name="Liang Y."/>
            <person name="Zimin A.V."/>
            <person name="Pertea G."/>
            <person name="Qi P."/>
            <person name="Bennetzen J.L."/>
            <person name="Dai X."/>
            <person name="Dawson M.W."/>
            <person name="Muller H.G."/>
            <person name="Kugler K."/>
            <person name="Rivarola-Duarte L."/>
            <person name="Spannagl M."/>
            <person name="Mayer K.F.X."/>
            <person name="Lu F.H."/>
            <person name="Bevan M.W."/>
            <person name="Leroy P."/>
            <person name="Li P."/>
            <person name="You F.M."/>
            <person name="Sun Q."/>
            <person name="Liu Z."/>
            <person name="Lyons E."/>
            <person name="Wicker T."/>
            <person name="Salzberg S.L."/>
            <person name="Devos K.M."/>
            <person name="Dvorak J."/>
        </authorList>
    </citation>
    <scope>NUCLEOTIDE SEQUENCE [LARGE SCALE GENOMIC DNA]</scope>
    <source>
        <strain evidence="10">cv. AL8/78</strain>
    </source>
</reference>
<dbReference type="EnsemblPlants" id="AET6Gv20550300.20">
    <property type="protein sequence ID" value="AET6Gv20550300.20"/>
    <property type="gene ID" value="AET6Gv20550300"/>
</dbReference>
<reference evidence="10" key="5">
    <citation type="journal article" date="2021" name="G3 (Bethesda)">
        <title>Aegilops tauschii genome assembly Aet v5.0 features greater sequence contiguity and improved annotation.</title>
        <authorList>
            <person name="Wang L."/>
            <person name="Zhu T."/>
            <person name="Rodriguez J.C."/>
            <person name="Deal K.R."/>
            <person name="Dubcovsky J."/>
            <person name="McGuire P.E."/>
            <person name="Lux T."/>
            <person name="Spannagl M."/>
            <person name="Mayer K.F.X."/>
            <person name="Baldrich P."/>
            <person name="Meyers B.C."/>
            <person name="Huo N."/>
            <person name="Gu Y.Q."/>
            <person name="Zhou H."/>
            <person name="Devos K.M."/>
            <person name="Bennetzen J.L."/>
            <person name="Unver T."/>
            <person name="Budak H."/>
            <person name="Gulick P.J."/>
            <person name="Galiba G."/>
            <person name="Kalapos B."/>
            <person name="Nelson D.R."/>
            <person name="Li P."/>
            <person name="You F.M."/>
            <person name="Luo M.C."/>
            <person name="Dvorak J."/>
        </authorList>
    </citation>
    <scope>NUCLEOTIDE SEQUENCE [LARGE SCALE GENOMIC DNA]</scope>
    <source>
        <strain evidence="10">cv. AL8/78</strain>
    </source>
</reference>
<dbReference type="PANTHER" id="PTHR22967">
    <property type="entry name" value="SERINE/THREONINE PROTEIN KINASE"/>
    <property type="match status" value="1"/>
</dbReference>
<protein>
    <recommendedName>
        <fullName evidence="1">non-specific serine/threonine protein kinase</fullName>
        <ecNumber evidence="1">2.7.11.1</ecNumber>
    </recommendedName>
</protein>
<dbReference type="GO" id="GO:0005524">
    <property type="term" value="F:ATP binding"/>
    <property type="evidence" value="ECO:0007669"/>
    <property type="project" value="UniProtKB-KW"/>
</dbReference>
<comment type="catalytic activity">
    <reaction evidence="8">
        <text>L-seryl-[protein] + ATP = O-phospho-L-seryl-[protein] + ADP + H(+)</text>
        <dbReference type="Rhea" id="RHEA:17989"/>
        <dbReference type="Rhea" id="RHEA-COMP:9863"/>
        <dbReference type="Rhea" id="RHEA-COMP:11604"/>
        <dbReference type="ChEBI" id="CHEBI:15378"/>
        <dbReference type="ChEBI" id="CHEBI:29999"/>
        <dbReference type="ChEBI" id="CHEBI:30616"/>
        <dbReference type="ChEBI" id="CHEBI:83421"/>
        <dbReference type="ChEBI" id="CHEBI:456216"/>
        <dbReference type="EC" id="2.7.11.1"/>
    </reaction>
</comment>
<reference evidence="11" key="2">
    <citation type="journal article" date="2017" name="Nat. Plants">
        <title>The Aegilops tauschii genome reveals multiple impacts of transposons.</title>
        <authorList>
            <person name="Zhao G."/>
            <person name="Zou C."/>
            <person name="Li K."/>
            <person name="Wang K."/>
            <person name="Li T."/>
            <person name="Gao L."/>
            <person name="Zhang X."/>
            <person name="Wang H."/>
            <person name="Yang Z."/>
            <person name="Liu X."/>
            <person name="Jiang W."/>
            <person name="Mao L."/>
            <person name="Kong X."/>
            <person name="Jiao Y."/>
            <person name="Jia J."/>
        </authorList>
    </citation>
    <scope>NUCLEOTIDE SEQUENCE [LARGE SCALE GENOMIC DNA]</scope>
    <source>
        <strain evidence="11">cv. AL8/78</strain>
    </source>
</reference>
<dbReference type="AlphaFoldDB" id="A0A453NYN4"/>
<keyword evidence="5" id="KW-0418">Kinase</keyword>
<keyword evidence="6" id="KW-0067">ATP-binding</keyword>
<feature type="domain" description="Protein kinase" evidence="9">
    <location>
        <begin position="1"/>
        <end position="87"/>
    </location>
</feature>
<organism evidence="10 11">
    <name type="scientific">Aegilops tauschii subsp. strangulata</name>
    <name type="common">Goatgrass</name>
    <dbReference type="NCBI Taxonomy" id="200361"/>
    <lineage>
        <taxon>Eukaryota</taxon>
        <taxon>Viridiplantae</taxon>
        <taxon>Streptophyta</taxon>
        <taxon>Embryophyta</taxon>
        <taxon>Tracheophyta</taxon>
        <taxon>Spermatophyta</taxon>
        <taxon>Magnoliopsida</taxon>
        <taxon>Liliopsida</taxon>
        <taxon>Poales</taxon>
        <taxon>Poaceae</taxon>
        <taxon>BOP clade</taxon>
        <taxon>Pooideae</taxon>
        <taxon>Triticodae</taxon>
        <taxon>Triticeae</taxon>
        <taxon>Triticinae</taxon>
        <taxon>Aegilops</taxon>
    </lineage>
</organism>
<name>A0A453NYN4_AEGTS</name>
<evidence type="ECO:0000256" key="4">
    <source>
        <dbReference type="ARBA" id="ARBA00022741"/>
    </source>
</evidence>
<proteinExistence type="predicted"/>
<dbReference type="GO" id="GO:0004674">
    <property type="term" value="F:protein serine/threonine kinase activity"/>
    <property type="evidence" value="ECO:0007669"/>
    <property type="project" value="UniProtKB-KW"/>
</dbReference>
<evidence type="ECO:0000256" key="5">
    <source>
        <dbReference type="ARBA" id="ARBA00022777"/>
    </source>
</evidence>
<evidence type="ECO:0000256" key="1">
    <source>
        <dbReference type="ARBA" id="ARBA00012513"/>
    </source>
</evidence>
<dbReference type="InterPro" id="IPR000719">
    <property type="entry name" value="Prot_kinase_dom"/>
</dbReference>
<dbReference type="GO" id="GO:0005737">
    <property type="term" value="C:cytoplasm"/>
    <property type="evidence" value="ECO:0007669"/>
    <property type="project" value="TreeGrafter"/>
</dbReference>
<dbReference type="SUPFAM" id="SSF56112">
    <property type="entry name" value="Protein kinase-like (PK-like)"/>
    <property type="match status" value="1"/>
</dbReference>
<evidence type="ECO:0000313" key="11">
    <source>
        <dbReference type="Proteomes" id="UP000015105"/>
    </source>
</evidence>
<evidence type="ECO:0000259" key="9">
    <source>
        <dbReference type="PROSITE" id="PS50011"/>
    </source>
</evidence>
<evidence type="ECO:0000256" key="8">
    <source>
        <dbReference type="ARBA" id="ARBA00048679"/>
    </source>
</evidence>
<reference evidence="11" key="1">
    <citation type="journal article" date="2014" name="Science">
        <title>Ancient hybridizations among the ancestral genomes of bread wheat.</title>
        <authorList>
            <consortium name="International Wheat Genome Sequencing Consortium,"/>
            <person name="Marcussen T."/>
            <person name="Sandve S.R."/>
            <person name="Heier L."/>
            <person name="Spannagl M."/>
            <person name="Pfeifer M."/>
            <person name="Jakobsen K.S."/>
            <person name="Wulff B.B."/>
            <person name="Steuernagel B."/>
            <person name="Mayer K.F."/>
            <person name="Olsen O.A."/>
        </authorList>
    </citation>
    <scope>NUCLEOTIDE SEQUENCE [LARGE SCALE GENOMIC DNA]</scope>
    <source>
        <strain evidence="11">cv. AL8/78</strain>
    </source>
</reference>
<dbReference type="Proteomes" id="UP000015105">
    <property type="component" value="Chromosome 6D"/>
</dbReference>
<dbReference type="Pfam" id="PF00069">
    <property type="entry name" value="Pkinase"/>
    <property type="match status" value="1"/>
</dbReference>
<keyword evidence="4" id="KW-0547">Nucleotide-binding</keyword>
<sequence length="120" mass="13531">MWDLYRREVISEKVDIWALGCLLYRICYFKSAFDGESKLQVLNGNYRIPEQPKYSTSVTGLIKDMLEASPNARPDITQVWFRVNELLPLELQKSLPDGASAAISMGLQDDENCSGASLLL</sequence>
<evidence type="ECO:0000256" key="3">
    <source>
        <dbReference type="ARBA" id="ARBA00022679"/>
    </source>
</evidence>
<dbReference type="PANTHER" id="PTHR22967:SF57">
    <property type="entry name" value="AUXILIN, ISOFORM A-RELATED"/>
    <property type="match status" value="1"/>
</dbReference>
<comment type="catalytic activity">
    <reaction evidence="7">
        <text>L-threonyl-[protein] + ATP = O-phospho-L-threonyl-[protein] + ADP + H(+)</text>
        <dbReference type="Rhea" id="RHEA:46608"/>
        <dbReference type="Rhea" id="RHEA-COMP:11060"/>
        <dbReference type="Rhea" id="RHEA-COMP:11605"/>
        <dbReference type="ChEBI" id="CHEBI:15378"/>
        <dbReference type="ChEBI" id="CHEBI:30013"/>
        <dbReference type="ChEBI" id="CHEBI:30616"/>
        <dbReference type="ChEBI" id="CHEBI:61977"/>
        <dbReference type="ChEBI" id="CHEBI:456216"/>
        <dbReference type="EC" id="2.7.11.1"/>
    </reaction>
</comment>
<evidence type="ECO:0000313" key="10">
    <source>
        <dbReference type="EnsemblPlants" id="AET6Gv20550300.20"/>
    </source>
</evidence>